<feature type="signal peptide" evidence="2">
    <location>
        <begin position="1"/>
        <end position="27"/>
    </location>
</feature>
<accession>A0A5Q0M5V4</accession>
<evidence type="ECO:0000256" key="1">
    <source>
        <dbReference type="ARBA" id="ARBA00022729"/>
    </source>
</evidence>
<evidence type="ECO:0000259" key="3">
    <source>
        <dbReference type="SMART" id="SM00062"/>
    </source>
</evidence>
<keyword evidence="1 2" id="KW-0732">Signal</keyword>
<dbReference type="AlphaFoldDB" id="A0A5Q0M5V4"/>
<sequence length="270" mass="29319">MISRRHIFPLAALGAAGLLTGALPAHAQQDTLATIRQAKTLKVALEFGRPPWGYKDDKLKMTGSDMEAAELLAADLGVKLEIVEVTGPNRIPFLQTRKADVVLSTFSITPERLKVIDFSQPYASAVQIVGAPKNVVLKSESDLKGKRVGVTRATTGDVELTKKAKDLGVEVLRFDDEATNMTALASGQVDIVVQEPATLTTVAARNPARQIEPKFIFTQFPVGIGLRKNDAELKAYLDQWVKNRMADGKLNAIYRKFHGTDLPAELSKGG</sequence>
<evidence type="ECO:0000256" key="2">
    <source>
        <dbReference type="SAM" id="SignalP"/>
    </source>
</evidence>
<feature type="domain" description="Solute-binding protein family 3/N-terminal" evidence="3">
    <location>
        <begin position="40"/>
        <end position="261"/>
    </location>
</feature>
<dbReference type="Proteomes" id="UP000326780">
    <property type="component" value="Chromosome"/>
</dbReference>
<evidence type="ECO:0000313" key="4">
    <source>
        <dbReference type="EMBL" id="QFZ85140.1"/>
    </source>
</evidence>
<protein>
    <submittedName>
        <fullName evidence="4">Transporter substrate-binding domain-containing protein</fullName>
    </submittedName>
</protein>
<gene>
    <name evidence="4" type="ORF">GFK26_21450</name>
</gene>
<dbReference type="InterPro" id="IPR001638">
    <property type="entry name" value="Solute-binding_3/MltF_N"/>
</dbReference>
<dbReference type="SUPFAM" id="SSF53850">
    <property type="entry name" value="Periplasmic binding protein-like II"/>
    <property type="match status" value="1"/>
</dbReference>
<dbReference type="PANTHER" id="PTHR35936:SF17">
    <property type="entry name" value="ARGININE-BINDING EXTRACELLULAR PROTEIN ARTP"/>
    <property type="match status" value="1"/>
</dbReference>
<dbReference type="Gene3D" id="3.40.190.10">
    <property type="entry name" value="Periplasmic binding protein-like II"/>
    <property type="match status" value="2"/>
</dbReference>
<feature type="chain" id="PRO_5024999877" evidence="2">
    <location>
        <begin position="28"/>
        <end position="270"/>
    </location>
</feature>
<reference evidence="4 5" key="1">
    <citation type="submission" date="2019-10" db="EMBL/GenBank/DDBJ databases">
        <title>Complete genome sequence of Variovorax paradoxus 5C-2.</title>
        <authorList>
            <person name="Gogoleva N.E."/>
            <person name="Balkin A.S."/>
        </authorList>
    </citation>
    <scope>NUCLEOTIDE SEQUENCE [LARGE SCALE GENOMIC DNA]</scope>
    <source>
        <strain evidence="4 5">5C-2</strain>
    </source>
</reference>
<dbReference type="PROSITE" id="PS51318">
    <property type="entry name" value="TAT"/>
    <property type="match status" value="1"/>
</dbReference>
<name>A0A5Q0M5V4_VARPD</name>
<dbReference type="SMART" id="SM00062">
    <property type="entry name" value="PBPb"/>
    <property type="match status" value="1"/>
</dbReference>
<proteinExistence type="predicted"/>
<dbReference type="InterPro" id="IPR006311">
    <property type="entry name" value="TAT_signal"/>
</dbReference>
<dbReference type="EMBL" id="CP045644">
    <property type="protein sequence ID" value="QFZ85140.1"/>
    <property type="molecule type" value="Genomic_DNA"/>
</dbReference>
<dbReference type="RefSeq" id="WP_153283758.1">
    <property type="nucleotide sequence ID" value="NZ_CP045644.1"/>
</dbReference>
<evidence type="ECO:0000313" key="5">
    <source>
        <dbReference type="Proteomes" id="UP000326780"/>
    </source>
</evidence>
<dbReference type="PANTHER" id="PTHR35936">
    <property type="entry name" value="MEMBRANE-BOUND LYTIC MUREIN TRANSGLYCOSYLASE F"/>
    <property type="match status" value="1"/>
</dbReference>
<dbReference type="Pfam" id="PF00497">
    <property type="entry name" value="SBP_bac_3"/>
    <property type="match status" value="1"/>
</dbReference>
<organism evidence="4 5">
    <name type="scientific">Variovorax paradoxus</name>
    <dbReference type="NCBI Taxonomy" id="34073"/>
    <lineage>
        <taxon>Bacteria</taxon>
        <taxon>Pseudomonadati</taxon>
        <taxon>Pseudomonadota</taxon>
        <taxon>Betaproteobacteria</taxon>
        <taxon>Burkholderiales</taxon>
        <taxon>Comamonadaceae</taxon>
        <taxon>Variovorax</taxon>
    </lineage>
</organism>